<comment type="catalytic activity">
    <reaction evidence="5">
        <text>GDP-beta-L-fucose + NADP(+) = GDP-4-dehydro-alpha-D-rhamnose + NADPH + H(+)</text>
        <dbReference type="Rhea" id="RHEA:18885"/>
        <dbReference type="ChEBI" id="CHEBI:15378"/>
        <dbReference type="ChEBI" id="CHEBI:57273"/>
        <dbReference type="ChEBI" id="CHEBI:57783"/>
        <dbReference type="ChEBI" id="CHEBI:57964"/>
        <dbReference type="ChEBI" id="CHEBI:58349"/>
        <dbReference type="EC" id="1.1.1.271"/>
    </reaction>
</comment>
<feature type="binding site" evidence="5">
    <location>
        <position position="188"/>
    </location>
    <ligand>
        <name>substrate</name>
    </ligand>
</feature>
<evidence type="ECO:0000256" key="2">
    <source>
        <dbReference type="ARBA" id="ARBA00022857"/>
    </source>
</evidence>
<dbReference type="PANTHER" id="PTHR43238:SF1">
    <property type="entry name" value="GDP-L-FUCOSE SYNTHASE"/>
    <property type="match status" value="1"/>
</dbReference>
<feature type="binding site" evidence="5">
    <location>
        <position position="195"/>
    </location>
    <ligand>
        <name>substrate</name>
    </ligand>
</feature>
<dbReference type="GO" id="GO:0016853">
    <property type="term" value="F:isomerase activity"/>
    <property type="evidence" value="ECO:0007669"/>
    <property type="project" value="UniProtKB-KW"/>
</dbReference>
<dbReference type="UniPathway" id="UPA00128">
    <property type="reaction ID" value="UER00191"/>
</dbReference>
<dbReference type="GO" id="GO:0070401">
    <property type="term" value="F:NADP+ binding"/>
    <property type="evidence" value="ECO:0007669"/>
    <property type="project" value="UniProtKB-UniRule"/>
</dbReference>
<dbReference type="Gene3D" id="3.90.25.10">
    <property type="entry name" value="UDP-galactose 4-epimerase, domain 1"/>
    <property type="match status" value="1"/>
</dbReference>
<evidence type="ECO:0000313" key="7">
    <source>
        <dbReference type="EMBL" id="REH36384.1"/>
    </source>
</evidence>
<dbReference type="InterPro" id="IPR036291">
    <property type="entry name" value="NAD(P)-bd_dom_sf"/>
</dbReference>
<comment type="similarity">
    <text evidence="1 5">Belongs to the NAD(P)-dependent epimerase/dehydratase family. Fucose synthase subfamily.</text>
</comment>
<evidence type="ECO:0000256" key="5">
    <source>
        <dbReference type="HAMAP-Rule" id="MF_00956"/>
    </source>
</evidence>
<feature type="binding site" evidence="5">
    <location>
        <position position="126"/>
    </location>
    <ligand>
        <name>NADP(+)</name>
        <dbReference type="ChEBI" id="CHEBI:58349"/>
    </ligand>
</feature>
<dbReference type="PANTHER" id="PTHR43238">
    <property type="entry name" value="GDP-L-FUCOSE SYNTHASE"/>
    <property type="match status" value="1"/>
</dbReference>
<keyword evidence="8" id="KW-1185">Reference proteome</keyword>
<protein>
    <recommendedName>
        <fullName evidence="5">GDP-L-fucose synthase</fullName>
        <ecNumber evidence="5">1.1.1.271</ecNumber>
    </recommendedName>
    <alternativeName>
        <fullName evidence="5">GDP-4-keto-6-deoxy-D-mannose-3,5-epimerase-4-reductase</fullName>
    </alternativeName>
</protein>
<keyword evidence="2 5" id="KW-0521">NADP</keyword>
<dbReference type="Gene3D" id="3.40.50.720">
    <property type="entry name" value="NAD(P)-binding Rossmann-like Domain"/>
    <property type="match status" value="1"/>
</dbReference>
<dbReference type="Pfam" id="PF01370">
    <property type="entry name" value="Epimerase"/>
    <property type="match status" value="1"/>
</dbReference>
<feature type="domain" description="NAD-dependent epimerase/dehydratase" evidence="6">
    <location>
        <begin position="1"/>
        <end position="223"/>
    </location>
</feature>
<comment type="caution">
    <text evidence="7">The sequence shown here is derived from an EMBL/GenBank/DDBJ whole genome shotgun (WGS) entry which is preliminary data.</text>
</comment>
<accession>A0A3E0H293</accession>
<organism evidence="7 8">
    <name type="scientific">Kutzneria buriramensis</name>
    <dbReference type="NCBI Taxonomy" id="1045776"/>
    <lineage>
        <taxon>Bacteria</taxon>
        <taxon>Bacillati</taxon>
        <taxon>Actinomycetota</taxon>
        <taxon>Actinomycetes</taxon>
        <taxon>Pseudonocardiales</taxon>
        <taxon>Pseudonocardiaceae</taxon>
        <taxon>Kutzneria</taxon>
    </lineage>
</organism>
<dbReference type="EC" id="1.1.1.271" evidence="5"/>
<dbReference type="SUPFAM" id="SSF51735">
    <property type="entry name" value="NAD(P)-binding Rossmann-fold domains"/>
    <property type="match status" value="1"/>
</dbReference>
<evidence type="ECO:0000256" key="4">
    <source>
        <dbReference type="ARBA" id="ARBA00023235"/>
    </source>
</evidence>
<keyword evidence="3 5" id="KW-0560">Oxidoreductase</keyword>
<feature type="binding site" evidence="5">
    <location>
        <position position="173"/>
    </location>
    <ligand>
        <name>substrate</name>
    </ligand>
</feature>
<sequence>MVGSALVRRLADSNVELVTMSRDELDLRDSEATLRWVRDVAPEMVFIAAGRVGGIDANSRFPADFIADNLAINTSIISAAVRTGVPKLMVLGSSCIYPKHAAQPMREDSLLTGAIEPTNVWYAIAKISALKLAEAYRRQHGHDFISAMPTNLFGPNDNFDEGRGHVIPALMSKARHAVESGADSLEVWGSGAPLREFLHVDDCADALVHLAERYSDAETINVGSGSEVSIRELTEKICAISGFEGELRFDATRPDGAPRKLVDSSRIRASGWSPRVGLDEGLRTTYQWFLEARRGLVEHV</sequence>
<dbReference type="InterPro" id="IPR001509">
    <property type="entry name" value="Epimerase_deHydtase"/>
</dbReference>
<dbReference type="AlphaFoldDB" id="A0A3E0H293"/>
<feature type="binding site" evidence="5">
    <location>
        <position position="165"/>
    </location>
    <ligand>
        <name>NADP(+)</name>
        <dbReference type="ChEBI" id="CHEBI:58349"/>
    </ligand>
</feature>
<gene>
    <name evidence="5" type="primary">fcl</name>
    <name evidence="7" type="ORF">BCF44_116254</name>
</gene>
<dbReference type="InterPro" id="IPR028614">
    <property type="entry name" value="GDP_fucose/colitose_synth"/>
</dbReference>
<evidence type="ECO:0000259" key="6">
    <source>
        <dbReference type="Pfam" id="PF01370"/>
    </source>
</evidence>
<evidence type="ECO:0000256" key="3">
    <source>
        <dbReference type="ARBA" id="ARBA00023002"/>
    </source>
</evidence>
<dbReference type="GO" id="GO:0042351">
    <property type="term" value="P:'de novo' GDP-L-fucose biosynthetic process"/>
    <property type="evidence" value="ECO:0007669"/>
    <property type="project" value="UniProtKB-UniRule"/>
</dbReference>
<feature type="site" description="Important for catalytic activity" evidence="5">
    <location>
        <position position="93"/>
    </location>
</feature>
<dbReference type="Proteomes" id="UP000256269">
    <property type="component" value="Unassembled WGS sequence"/>
</dbReference>
<reference evidence="7 8" key="1">
    <citation type="submission" date="2018-08" db="EMBL/GenBank/DDBJ databases">
        <title>Genomic Encyclopedia of Archaeal and Bacterial Type Strains, Phase II (KMG-II): from individual species to whole genera.</title>
        <authorList>
            <person name="Goeker M."/>
        </authorList>
    </citation>
    <scope>NUCLEOTIDE SEQUENCE [LARGE SCALE GENOMIC DNA]</scope>
    <source>
        <strain evidence="7 8">DSM 45791</strain>
    </source>
</reference>
<evidence type="ECO:0000256" key="1">
    <source>
        <dbReference type="ARBA" id="ARBA00005959"/>
    </source>
</evidence>
<proteinExistence type="inferred from homology"/>
<feature type="site" description="Important for catalytic activity" evidence="5">
    <location>
        <position position="95"/>
    </location>
</feature>
<comment type="pathway">
    <text evidence="5">Nucleotide-sugar biosynthesis; GDP-L-fucose biosynthesis via de novo pathway; GDP-L-fucose from GDP-alpha-D-mannose: step 2/2.</text>
</comment>
<dbReference type="EMBL" id="QUNO01000016">
    <property type="protein sequence ID" value="REH36384.1"/>
    <property type="molecule type" value="Genomic_DNA"/>
</dbReference>
<keyword evidence="4 5" id="KW-0413">Isomerase</keyword>
<feature type="binding site" evidence="5">
    <location>
        <begin position="91"/>
        <end position="94"/>
    </location>
    <ligand>
        <name>NADP(+)</name>
        <dbReference type="ChEBI" id="CHEBI:58349"/>
    </ligand>
</feature>
<name>A0A3E0H293_9PSEU</name>
<keyword evidence="5" id="KW-0511">Multifunctional enzyme</keyword>
<dbReference type="HAMAP" id="MF_00956">
    <property type="entry name" value="GDP_fucose_synth"/>
    <property type="match status" value="1"/>
</dbReference>
<evidence type="ECO:0000313" key="8">
    <source>
        <dbReference type="Proteomes" id="UP000256269"/>
    </source>
</evidence>
<comment type="caution">
    <text evidence="5">Lacks conserved residue(s) required for the propagation of feature annotation.</text>
</comment>
<feature type="binding site" evidence="5">
    <location>
        <position position="255"/>
    </location>
    <ligand>
        <name>substrate</name>
    </ligand>
</feature>
<feature type="active site" description="Proton donor/acceptor" evidence="5">
    <location>
        <position position="122"/>
    </location>
</feature>
<dbReference type="CDD" id="cd05239">
    <property type="entry name" value="GDP_FS_SDR_e"/>
    <property type="match status" value="1"/>
</dbReference>
<feature type="binding site" evidence="5">
    <location>
        <begin position="149"/>
        <end position="152"/>
    </location>
    <ligand>
        <name>NADP(+)</name>
        <dbReference type="ChEBI" id="CHEBI:58349"/>
    </ligand>
</feature>
<comment type="function">
    <text evidence="5">Catalyzes the two-step NADP-dependent conversion of GDP-4-dehydro-6-deoxy-D-mannose to GDP-fucose, involving an epimerase and a reductase reaction.</text>
</comment>
<dbReference type="GO" id="GO:0050577">
    <property type="term" value="F:GDP-L-fucose synthase activity"/>
    <property type="evidence" value="ECO:0007669"/>
    <property type="project" value="UniProtKB-UniRule"/>
</dbReference>